<comment type="caution">
    <text evidence="2">The sequence shown here is derived from an EMBL/GenBank/DDBJ whole genome shotgun (WGS) entry which is preliminary data.</text>
</comment>
<keyword evidence="3" id="KW-1185">Reference proteome</keyword>
<dbReference type="SUPFAM" id="SSF51735">
    <property type="entry name" value="NAD(P)-binding Rossmann-fold domains"/>
    <property type="match status" value="1"/>
</dbReference>
<feature type="compositionally biased region" description="Basic and acidic residues" evidence="1">
    <location>
        <begin position="138"/>
        <end position="158"/>
    </location>
</feature>
<feature type="region of interest" description="Disordered" evidence="1">
    <location>
        <begin position="128"/>
        <end position="158"/>
    </location>
</feature>
<dbReference type="Proteomes" id="UP001240984">
    <property type="component" value="Unassembled WGS sequence"/>
</dbReference>
<dbReference type="PRINTS" id="PR00081">
    <property type="entry name" value="GDHRDH"/>
</dbReference>
<reference evidence="2 3" key="1">
    <citation type="submission" date="2023-07" db="EMBL/GenBank/DDBJ databases">
        <title>Sequencing the genomes of 1000 actinobacteria strains.</title>
        <authorList>
            <person name="Klenk H.-P."/>
        </authorList>
    </citation>
    <scope>NUCLEOTIDE SEQUENCE [LARGE SCALE GENOMIC DNA]</scope>
    <source>
        <strain evidence="2 3">DSM 44710</strain>
    </source>
</reference>
<organism evidence="2 3">
    <name type="scientific">Catenuloplanes nepalensis</name>
    <dbReference type="NCBI Taxonomy" id="587533"/>
    <lineage>
        <taxon>Bacteria</taxon>
        <taxon>Bacillati</taxon>
        <taxon>Actinomycetota</taxon>
        <taxon>Actinomycetes</taxon>
        <taxon>Micromonosporales</taxon>
        <taxon>Micromonosporaceae</taxon>
        <taxon>Catenuloplanes</taxon>
    </lineage>
</organism>
<evidence type="ECO:0000313" key="2">
    <source>
        <dbReference type="EMBL" id="MDP9792653.1"/>
    </source>
</evidence>
<dbReference type="InterPro" id="IPR002347">
    <property type="entry name" value="SDR_fam"/>
</dbReference>
<gene>
    <name evidence="2" type="ORF">J2S43_001165</name>
</gene>
<proteinExistence type="predicted"/>
<dbReference type="InterPro" id="IPR036291">
    <property type="entry name" value="NAD(P)-bd_dom_sf"/>
</dbReference>
<dbReference type="Gene3D" id="3.40.50.720">
    <property type="entry name" value="NAD(P)-binding Rossmann-like Domain"/>
    <property type="match status" value="1"/>
</dbReference>
<accession>A0ABT9MMI8</accession>
<dbReference type="EMBL" id="JAUSRA010000001">
    <property type="protein sequence ID" value="MDP9792653.1"/>
    <property type="molecule type" value="Genomic_DNA"/>
</dbReference>
<protein>
    <submittedName>
        <fullName evidence="2">NAD(P)-dependent dehydrogenase (Short-subunit alcohol dehydrogenase family)</fullName>
    </submittedName>
</protein>
<dbReference type="Pfam" id="PF00106">
    <property type="entry name" value="adh_short"/>
    <property type="match status" value="1"/>
</dbReference>
<evidence type="ECO:0000256" key="1">
    <source>
        <dbReference type="SAM" id="MobiDB-lite"/>
    </source>
</evidence>
<sequence length="158" mass="16415">MTERIAIVTGAGGGLERLGGGAILNVSSSAALGAEPYGSPEYAAAKAALIRFTAASAGLWERHRVRMTCVVPAWIGLPRAHARLAAMSPADRARTPPLIPPETVVATGLELAPRRPSGDGRGDPLRVAGHGMAGWGDVGDRPDGRVLRGARGVERVRR</sequence>
<name>A0ABT9MMI8_9ACTN</name>
<evidence type="ECO:0000313" key="3">
    <source>
        <dbReference type="Proteomes" id="UP001240984"/>
    </source>
</evidence>
<dbReference type="RefSeq" id="WP_306827516.1">
    <property type="nucleotide sequence ID" value="NZ_JAUSRA010000001.1"/>
</dbReference>